<feature type="compositionally biased region" description="Basic and acidic residues" evidence="1">
    <location>
        <begin position="534"/>
        <end position="562"/>
    </location>
</feature>
<gene>
    <name evidence="2" type="ORF">CHS0354_012912</name>
</gene>
<feature type="region of interest" description="Disordered" evidence="1">
    <location>
        <begin position="729"/>
        <end position="755"/>
    </location>
</feature>
<feature type="compositionally biased region" description="Basic and acidic residues" evidence="1">
    <location>
        <begin position="680"/>
        <end position="697"/>
    </location>
</feature>
<feature type="compositionally biased region" description="Polar residues" evidence="1">
    <location>
        <begin position="281"/>
        <end position="297"/>
    </location>
</feature>
<name>A0AAE0VHB1_9BIVA</name>
<feature type="compositionally biased region" description="Basic residues" evidence="1">
    <location>
        <begin position="264"/>
        <end position="273"/>
    </location>
</feature>
<feature type="region of interest" description="Disordered" evidence="1">
    <location>
        <begin position="463"/>
        <end position="635"/>
    </location>
</feature>
<feature type="compositionally biased region" description="Basic and acidic residues" evidence="1">
    <location>
        <begin position="16"/>
        <end position="28"/>
    </location>
</feature>
<comment type="caution">
    <text evidence="2">The sequence shown here is derived from an EMBL/GenBank/DDBJ whole genome shotgun (WGS) entry which is preliminary data.</text>
</comment>
<feature type="region of interest" description="Disordered" evidence="1">
    <location>
        <begin position="1"/>
        <end position="33"/>
    </location>
</feature>
<evidence type="ECO:0000313" key="2">
    <source>
        <dbReference type="EMBL" id="KAK3576857.1"/>
    </source>
</evidence>
<feature type="compositionally biased region" description="Low complexity" evidence="1">
    <location>
        <begin position="87"/>
        <end position="98"/>
    </location>
</feature>
<reference evidence="2" key="2">
    <citation type="journal article" date="2021" name="Genome Biol. Evol.">
        <title>Developing a high-quality reference genome for a parasitic bivalve with doubly uniparental inheritance (Bivalvia: Unionida).</title>
        <authorList>
            <person name="Smith C.H."/>
        </authorList>
    </citation>
    <scope>NUCLEOTIDE SEQUENCE</scope>
    <source>
        <strain evidence="2">CHS0354</strain>
        <tissue evidence="2">Mantle</tissue>
    </source>
</reference>
<feature type="compositionally biased region" description="Low complexity" evidence="1">
    <location>
        <begin position="563"/>
        <end position="576"/>
    </location>
</feature>
<feature type="compositionally biased region" description="Polar residues" evidence="1">
    <location>
        <begin position="344"/>
        <end position="367"/>
    </location>
</feature>
<sequence length="891" mass="98132">MASAALSVPGNAGIDEDTRGTLEDAKADGKKKKLKPLERFRKFFSKKRPKSRDGEINVVSFKANSTSALFHGAVTSEDDDDGGFKGRGLPILSSGSRSISEDSIFKPEQSTIKNVAPLREKTVSMEEMNKNFKKELFTKLKGRNMYNSDDDDGLSVSPEPILTTADIVLGEGLKPNSEAKSTSQESEKSLISVDGSENEEDDVFATNWKSSVAKVNTEKRLDSGGSQSGGEMDFDLVPVKATESLNTNAAKHRIAVRPKDRRGSSKRSMHRKGEKGEKQTPLPSLNEESPTKSYTDETQTDKSESKNNQNNDKLVTLIQVDPNIPGTSGVHSQSSAPIEIPRTSAGQDSETTRQRTPLSTSPISMSALQDVKLRSRPVPIKLDNIENRKDSSSEDVELSKKFEQVKRFSLKWENSGHAEVENVKSPSHDSMLPSVSLSSKDHLEEKKRFQIVVEEKKIVETVEKKEEKKEDKKTLVGSVEHPFPLSPTSPVTFVLKKEPLKPGAKVSEGRSDFQPKADSTDLSKSVKQVPEVSDSLKRQPAEIEKKPSREELGFKIGEKSLSKSDGSSSSNVPSSSPEKLASPREEYKARRQTRSKTLPEQNVPKELLDTAKTENTSPVHAKVDSTLSSLKQQKSVRHDYDNVIVGLKPVDVKRLSWVGISGSSVDSTTEPSWVALAKKKQADNDNKSDNVEPKDAKPMPIIPKSVSIVSTAPQKKDVKECQFLAEKKESSDAQTLVSGPRKDTSMGPLGTLPKKDIQSFTNKSLAVETKISNVISDSKKDINTSEPVGVKVPPKVVNEKSKSLERSVNFGSSVPQWKRDLSIKKRGNGTENASQVKIEIIEKVPQKVEKKEEEKTAVQIREKTSQEKFDLSSSNRKSKVLDMVKSFQKVS</sequence>
<evidence type="ECO:0000256" key="1">
    <source>
        <dbReference type="SAM" id="MobiDB-lite"/>
    </source>
</evidence>
<feature type="region of interest" description="Disordered" evidence="1">
    <location>
        <begin position="73"/>
        <end position="105"/>
    </location>
</feature>
<organism evidence="2 3">
    <name type="scientific">Potamilus streckersoni</name>
    <dbReference type="NCBI Taxonomy" id="2493646"/>
    <lineage>
        <taxon>Eukaryota</taxon>
        <taxon>Metazoa</taxon>
        <taxon>Spiralia</taxon>
        <taxon>Lophotrochozoa</taxon>
        <taxon>Mollusca</taxon>
        <taxon>Bivalvia</taxon>
        <taxon>Autobranchia</taxon>
        <taxon>Heteroconchia</taxon>
        <taxon>Palaeoheterodonta</taxon>
        <taxon>Unionida</taxon>
        <taxon>Unionoidea</taxon>
        <taxon>Unionidae</taxon>
        <taxon>Ambleminae</taxon>
        <taxon>Lampsilini</taxon>
        <taxon>Potamilus</taxon>
    </lineage>
</organism>
<feature type="compositionally biased region" description="Basic and acidic residues" evidence="1">
    <location>
        <begin position="507"/>
        <end position="521"/>
    </location>
</feature>
<protein>
    <recommendedName>
        <fullName evidence="4">DUF4592 domain-containing protein</fullName>
    </recommendedName>
</protein>
<dbReference type="AlphaFoldDB" id="A0AAE0VHB1"/>
<feature type="compositionally biased region" description="Polar residues" evidence="1">
    <location>
        <begin position="325"/>
        <end position="336"/>
    </location>
</feature>
<dbReference type="EMBL" id="JAEAOA010000779">
    <property type="protein sequence ID" value="KAK3576857.1"/>
    <property type="molecule type" value="Genomic_DNA"/>
</dbReference>
<feature type="region of interest" description="Disordered" evidence="1">
    <location>
        <begin position="168"/>
        <end position="372"/>
    </location>
</feature>
<feature type="region of interest" description="Disordered" evidence="1">
    <location>
        <begin position="678"/>
        <end position="708"/>
    </location>
</feature>
<evidence type="ECO:0000313" key="3">
    <source>
        <dbReference type="Proteomes" id="UP001195483"/>
    </source>
</evidence>
<dbReference type="Proteomes" id="UP001195483">
    <property type="component" value="Unassembled WGS sequence"/>
</dbReference>
<reference evidence="2" key="1">
    <citation type="journal article" date="2021" name="Genome Biol. Evol.">
        <title>A High-Quality Reference Genome for a Parasitic Bivalve with Doubly Uniparental Inheritance (Bivalvia: Unionida).</title>
        <authorList>
            <person name="Smith C.H."/>
        </authorList>
    </citation>
    <scope>NUCLEOTIDE SEQUENCE</scope>
    <source>
        <strain evidence="2">CHS0354</strain>
    </source>
</reference>
<accession>A0AAE0VHB1</accession>
<proteinExistence type="predicted"/>
<feature type="compositionally biased region" description="Basic and acidic residues" evidence="1">
    <location>
        <begin position="463"/>
        <end position="474"/>
    </location>
</feature>
<keyword evidence="3" id="KW-1185">Reference proteome</keyword>
<evidence type="ECO:0008006" key="4">
    <source>
        <dbReference type="Google" id="ProtNLM"/>
    </source>
</evidence>
<reference evidence="2" key="3">
    <citation type="submission" date="2023-05" db="EMBL/GenBank/DDBJ databases">
        <authorList>
            <person name="Smith C.H."/>
        </authorList>
    </citation>
    <scope>NUCLEOTIDE SEQUENCE</scope>
    <source>
        <strain evidence="2">CHS0354</strain>
        <tissue evidence="2">Mantle</tissue>
    </source>
</reference>